<dbReference type="Proteomes" id="UP000250078">
    <property type="component" value="Unassembled WGS sequence"/>
</dbReference>
<protein>
    <submittedName>
        <fullName evidence="1">Uncharacterized protein</fullName>
    </submittedName>
</protein>
<reference evidence="1 2" key="1">
    <citation type="journal article" date="2016" name="Nat. Commun.">
        <title>Ectomycorrhizal ecology is imprinted in the genome of the dominant symbiotic fungus Cenococcum geophilum.</title>
        <authorList>
            <consortium name="DOE Joint Genome Institute"/>
            <person name="Peter M."/>
            <person name="Kohler A."/>
            <person name="Ohm R.A."/>
            <person name="Kuo A."/>
            <person name="Krutzmann J."/>
            <person name="Morin E."/>
            <person name="Arend M."/>
            <person name="Barry K.W."/>
            <person name="Binder M."/>
            <person name="Choi C."/>
            <person name="Clum A."/>
            <person name="Copeland A."/>
            <person name="Grisel N."/>
            <person name="Haridas S."/>
            <person name="Kipfer T."/>
            <person name="LaButti K."/>
            <person name="Lindquist E."/>
            <person name="Lipzen A."/>
            <person name="Maire R."/>
            <person name="Meier B."/>
            <person name="Mihaltcheva S."/>
            <person name="Molinier V."/>
            <person name="Murat C."/>
            <person name="Poggeler S."/>
            <person name="Quandt C.A."/>
            <person name="Sperisen C."/>
            <person name="Tritt A."/>
            <person name="Tisserant E."/>
            <person name="Crous P.W."/>
            <person name="Henrissat B."/>
            <person name="Nehls U."/>
            <person name="Egli S."/>
            <person name="Spatafora J.W."/>
            <person name="Grigoriev I.V."/>
            <person name="Martin F.M."/>
        </authorList>
    </citation>
    <scope>NUCLEOTIDE SEQUENCE [LARGE SCALE GENOMIC DNA]</scope>
    <source>
        <strain evidence="1 2">1.58</strain>
    </source>
</reference>
<name>A0ACC8ELM0_9PEZI</name>
<gene>
    <name evidence="1" type="ORF">K441DRAFT_623516</name>
</gene>
<dbReference type="EMBL" id="KV748267">
    <property type="protein sequence ID" value="OCK87150.1"/>
    <property type="molecule type" value="Genomic_DNA"/>
</dbReference>
<keyword evidence="2" id="KW-1185">Reference proteome</keyword>
<organism evidence="1 2">
    <name type="scientific">Cenococcum geophilum 1.58</name>
    <dbReference type="NCBI Taxonomy" id="794803"/>
    <lineage>
        <taxon>Eukaryota</taxon>
        <taxon>Fungi</taxon>
        <taxon>Dikarya</taxon>
        <taxon>Ascomycota</taxon>
        <taxon>Pezizomycotina</taxon>
        <taxon>Dothideomycetes</taxon>
        <taxon>Pleosporomycetidae</taxon>
        <taxon>Gloniales</taxon>
        <taxon>Gloniaceae</taxon>
        <taxon>Cenococcum</taxon>
    </lineage>
</organism>
<evidence type="ECO:0000313" key="1">
    <source>
        <dbReference type="EMBL" id="OCK87150.1"/>
    </source>
</evidence>
<sequence>MDASPSGHLDATSPLPLTTTLSSAPSSQEKPHPAPLRIASSPPAPNVICDQQLLSSGAITPPPTPIATSTESSPRSARSSPRGRTSTEGGVEPARSGVLEFPHHILDYDLRSATILGSGLWSDVYRARPIPAIPASSTSASPSSSADPAAAAPTPPLTPTKHRHPSLSSTPPPPPTAYAIKLPTSRTARAVLKSEAAILSTLTPLPGSQACIVPFHGLDPRNSALVLTALPTSLDAFVTRELNPLSEASRAEQLSAAWPALARGLARGLEWLQAAGCVHGDVKPGNVLLRRGHDGPGAVFADFSAAAIGGIGGGGAAAALGNGPDRHPAAPRGGGTWDFLCPSLLARPGSAAPSPATDLYALAVTLLFAVIGGSPFDAAGRNVWRRREMAKLGRVLECAFSGDDGWRSEARLAALAKSCGWDVRAWLAMGLRGVERRVGIREWREALEREIGAGGEASS</sequence>
<proteinExistence type="predicted"/>
<accession>A0ACC8ELM0</accession>
<evidence type="ECO:0000313" key="2">
    <source>
        <dbReference type="Proteomes" id="UP000250078"/>
    </source>
</evidence>